<dbReference type="GO" id="GO:0010181">
    <property type="term" value="F:FMN binding"/>
    <property type="evidence" value="ECO:0007669"/>
    <property type="project" value="InterPro"/>
</dbReference>
<dbReference type="GO" id="GO:0004497">
    <property type="term" value="F:monooxygenase activity"/>
    <property type="evidence" value="ECO:0007669"/>
    <property type="project" value="UniProtKB-KW"/>
</dbReference>
<proteinExistence type="inferred from homology"/>
<dbReference type="Pfam" id="PF01613">
    <property type="entry name" value="Flavin_Reduct"/>
    <property type="match status" value="1"/>
</dbReference>
<dbReference type="InterPro" id="IPR002563">
    <property type="entry name" value="Flavin_Rdtase-like_dom"/>
</dbReference>
<keyword evidence="2" id="KW-0560">Oxidoreductase</keyword>
<gene>
    <name evidence="4" type="ORF">B2M20_16960</name>
</gene>
<dbReference type="OrthoDB" id="9792858at2"/>
<dbReference type="Proteomes" id="UP000189940">
    <property type="component" value="Unassembled WGS sequence"/>
</dbReference>
<keyword evidence="4" id="KW-0503">Monooxygenase</keyword>
<keyword evidence="5" id="KW-1185">Reference proteome</keyword>
<dbReference type="GO" id="GO:0042602">
    <property type="term" value="F:riboflavin reductase (NADPH) activity"/>
    <property type="evidence" value="ECO:0007669"/>
    <property type="project" value="TreeGrafter"/>
</dbReference>
<reference evidence="4 5" key="1">
    <citation type="submission" date="2017-02" db="EMBL/GenBank/DDBJ databases">
        <title>Genome sequence of the nitrite-oxidizing bacterium Nitrobacter vulgaris strain Ab1.</title>
        <authorList>
            <person name="Mellbye B.L."/>
            <person name="Davis E.W."/>
            <person name="Spieck E."/>
            <person name="Chang J.H."/>
            <person name="Bottomley P.J."/>
            <person name="Sayavedra-Soto L.A."/>
        </authorList>
    </citation>
    <scope>NUCLEOTIDE SEQUENCE [LARGE SCALE GENOMIC DNA]</scope>
    <source>
        <strain evidence="4 5">Ab1</strain>
    </source>
</reference>
<dbReference type="Gene3D" id="2.30.110.10">
    <property type="entry name" value="Electron Transport, Fmn-binding Protein, Chain A"/>
    <property type="match status" value="1"/>
</dbReference>
<dbReference type="AlphaFoldDB" id="A0A1V4HVF2"/>
<dbReference type="EMBL" id="MWPQ01000058">
    <property type="protein sequence ID" value="OPH81592.1"/>
    <property type="molecule type" value="Genomic_DNA"/>
</dbReference>
<comment type="similarity">
    <text evidence="1">Belongs to the non-flavoprotein flavin reductase family.</text>
</comment>
<sequence>MSTLEVDTVNATESFRHAMRRLPSGVSVITVGQGSDVSGLTVTSVSSLSIEPETVIFGINRKSSAWPILLRHGVFGVNVLNARQAEIAERFSGRGGVKGAGRYLGAKWMTKITGVRLLTDALAALDCEVDDIIERHSHDIVIGRVRYVHLSSNRSALAYWHGKYLEVTQNSGTGTIPDSVFSTT</sequence>
<comment type="caution">
    <text evidence="4">The sequence shown here is derived from an EMBL/GenBank/DDBJ whole genome shotgun (WGS) entry which is preliminary data.</text>
</comment>
<dbReference type="InterPro" id="IPR012349">
    <property type="entry name" value="Split_barrel_FMN-bd"/>
</dbReference>
<evidence type="ECO:0000313" key="4">
    <source>
        <dbReference type="EMBL" id="OPH81592.1"/>
    </source>
</evidence>
<dbReference type="PANTHER" id="PTHR30466">
    <property type="entry name" value="FLAVIN REDUCTASE"/>
    <property type="match status" value="1"/>
</dbReference>
<protein>
    <submittedName>
        <fullName evidence="4">Monooxygenase</fullName>
    </submittedName>
</protein>
<accession>A0A1V4HVF2</accession>
<evidence type="ECO:0000313" key="5">
    <source>
        <dbReference type="Proteomes" id="UP000189940"/>
    </source>
</evidence>
<name>A0A1V4HVF2_NITVU</name>
<dbReference type="STRING" id="29421.B2M20_16960"/>
<feature type="domain" description="Flavin reductase like" evidence="3">
    <location>
        <begin position="19"/>
        <end position="166"/>
    </location>
</feature>
<organism evidence="4 5">
    <name type="scientific">Nitrobacter vulgaris</name>
    <dbReference type="NCBI Taxonomy" id="29421"/>
    <lineage>
        <taxon>Bacteria</taxon>
        <taxon>Pseudomonadati</taxon>
        <taxon>Pseudomonadota</taxon>
        <taxon>Alphaproteobacteria</taxon>
        <taxon>Hyphomicrobiales</taxon>
        <taxon>Nitrobacteraceae</taxon>
        <taxon>Nitrobacter</taxon>
    </lineage>
</organism>
<dbReference type="SUPFAM" id="SSF50475">
    <property type="entry name" value="FMN-binding split barrel"/>
    <property type="match status" value="1"/>
</dbReference>
<evidence type="ECO:0000256" key="1">
    <source>
        <dbReference type="ARBA" id="ARBA00008898"/>
    </source>
</evidence>
<dbReference type="RefSeq" id="WP_079448205.1">
    <property type="nucleotide sequence ID" value="NZ_MWPQ01000058.1"/>
</dbReference>
<evidence type="ECO:0000256" key="2">
    <source>
        <dbReference type="ARBA" id="ARBA00023002"/>
    </source>
</evidence>
<dbReference type="SMART" id="SM00903">
    <property type="entry name" value="Flavin_Reduct"/>
    <property type="match status" value="1"/>
</dbReference>
<dbReference type="InterPro" id="IPR050268">
    <property type="entry name" value="NADH-dep_flavin_reductase"/>
</dbReference>
<dbReference type="PANTHER" id="PTHR30466:SF11">
    <property type="entry name" value="FLAVIN-DEPENDENT MONOOXYGENASE, REDUCTASE SUBUNIT HSAB"/>
    <property type="match status" value="1"/>
</dbReference>
<evidence type="ECO:0000259" key="3">
    <source>
        <dbReference type="SMART" id="SM00903"/>
    </source>
</evidence>